<feature type="transmembrane region" description="Helical" evidence="1">
    <location>
        <begin position="53"/>
        <end position="74"/>
    </location>
</feature>
<keyword evidence="1" id="KW-0472">Membrane</keyword>
<dbReference type="AlphaFoldDB" id="A0A077NSE1"/>
<keyword evidence="1" id="KW-0812">Transmembrane</keyword>
<gene>
    <name evidence="2" type="ORF">XBO1_1690005</name>
</gene>
<accession>A0A077NSE1</accession>
<evidence type="ECO:0000256" key="1">
    <source>
        <dbReference type="SAM" id="Phobius"/>
    </source>
</evidence>
<keyword evidence="1" id="KW-1133">Transmembrane helix</keyword>
<dbReference type="Proteomes" id="UP000028483">
    <property type="component" value="Unassembled WGS sequence"/>
</dbReference>
<proteinExistence type="predicted"/>
<comment type="caution">
    <text evidence="2">The sequence shown here is derived from an EMBL/GenBank/DDBJ whole genome shotgun (WGS) entry which is preliminary data.</text>
</comment>
<name>A0A077NSE1_XENBV</name>
<protein>
    <submittedName>
        <fullName evidence="2">Uncharacterized protein</fullName>
    </submittedName>
</protein>
<sequence length="80" mass="8678">MQERKPMKKKPRNGQDNDVLIALNDLNHRLDHIDNQMEAIHEDATQGAMRRGAIAGAVSGTVAGCLVSTVVLLLRTQMGG</sequence>
<dbReference type="EMBL" id="CBSX010000078">
    <property type="protein sequence ID" value="CDH05002.1"/>
    <property type="molecule type" value="Genomic_DNA"/>
</dbReference>
<reference evidence="2" key="1">
    <citation type="submission" date="2013-07" db="EMBL/GenBank/DDBJ databases">
        <title>Sub-species coevolution in mutualistic symbiosis.</title>
        <authorList>
            <person name="Murfin K."/>
            <person name="Klassen J."/>
            <person name="Lee M."/>
            <person name="Forst S."/>
            <person name="Stock P."/>
            <person name="Goodrich-Blair H."/>
        </authorList>
    </citation>
    <scope>NUCLEOTIDE SEQUENCE [LARGE SCALE GENOMIC DNA]</scope>
    <source>
        <strain evidence="2">Oregonense</strain>
    </source>
</reference>
<organism evidence="2">
    <name type="scientific">Xenorhabdus bovienii str. oregonense</name>
    <dbReference type="NCBI Taxonomy" id="1398202"/>
    <lineage>
        <taxon>Bacteria</taxon>
        <taxon>Pseudomonadati</taxon>
        <taxon>Pseudomonadota</taxon>
        <taxon>Gammaproteobacteria</taxon>
        <taxon>Enterobacterales</taxon>
        <taxon>Morganellaceae</taxon>
        <taxon>Xenorhabdus</taxon>
    </lineage>
</organism>
<dbReference type="HOGENOM" id="CLU_2588914_0_0_6"/>
<evidence type="ECO:0000313" key="2">
    <source>
        <dbReference type="EMBL" id="CDH05002.1"/>
    </source>
</evidence>